<dbReference type="InParanoid" id="F6I2L5"/>
<dbReference type="PaxDb" id="29760-VIT_16s0013g00460.t01"/>
<dbReference type="Proteomes" id="UP000009183">
    <property type="component" value="Chromosome 16"/>
</dbReference>
<name>F6I2L5_VITVI</name>
<organism evidence="1 2">
    <name type="scientific">Vitis vinifera</name>
    <name type="common">Grape</name>
    <dbReference type="NCBI Taxonomy" id="29760"/>
    <lineage>
        <taxon>Eukaryota</taxon>
        <taxon>Viridiplantae</taxon>
        <taxon>Streptophyta</taxon>
        <taxon>Embryophyta</taxon>
        <taxon>Tracheophyta</taxon>
        <taxon>Spermatophyta</taxon>
        <taxon>Magnoliopsida</taxon>
        <taxon>eudicotyledons</taxon>
        <taxon>Gunneridae</taxon>
        <taxon>Pentapetalae</taxon>
        <taxon>rosids</taxon>
        <taxon>Vitales</taxon>
        <taxon>Vitaceae</taxon>
        <taxon>Viteae</taxon>
        <taxon>Vitis</taxon>
    </lineage>
</organism>
<evidence type="ECO:0000313" key="1">
    <source>
        <dbReference type="EMBL" id="CCB61182.1"/>
    </source>
</evidence>
<gene>
    <name evidence="1" type="ordered locus">VIT_16s0013g00460</name>
</gene>
<keyword evidence="2" id="KW-1185">Reference proteome</keyword>
<accession>F6I2L5</accession>
<dbReference type="HOGENOM" id="CLU_3428831_0_0_1"/>
<evidence type="ECO:0000313" key="2">
    <source>
        <dbReference type="Proteomes" id="UP000009183"/>
    </source>
</evidence>
<proteinExistence type="predicted"/>
<reference evidence="2" key="1">
    <citation type="journal article" date="2007" name="Nature">
        <title>The grapevine genome sequence suggests ancestral hexaploidization in major angiosperm phyla.</title>
        <authorList>
            <consortium name="The French-Italian Public Consortium for Grapevine Genome Characterization."/>
            <person name="Jaillon O."/>
            <person name="Aury J.-M."/>
            <person name="Noel B."/>
            <person name="Policriti A."/>
            <person name="Clepet C."/>
            <person name="Casagrande A."/>
            <person name="Choisne N."/>
            <person name="Aubourg S."/>
            <person name="Vitulo N."/>
            <person name="Jubin C."/>
            <person name="Vezzi A."/>
            <person name="Legeai F."/>
            <person name="Hugueney P."/>
            <person name="Dasilva C."/>
            <person name="Horner D."/>
            <person name="Mica E."/>
            <person name="Jublot D."/>
            <person name="Poulain J."/>
            <person name="Bruyere C."/>
            <person name="Billault A."/>
            <person name="Segurens B."/>
            <person name="Gouyvenoux M."/>
            <person name="Ugarte E."/>
            <person name="Cattonaro F."/>
            <person name="Anthouard V."/>
            <person name="Vico V."/>
            <person name="Del Fabbro C."/>
            <person name="Alaux M."/>
            <person name="Di Gaspero G."/>
            <person name="Dumas V."/>
            <person name="Felice N."/>
            <person name="Paillard S."/>
            <person name="Juman I."/>
            <person name="Moroldo M."/>
            <person name="Scalabrin S."/>
            <person name="Canaguier A."/>
            <person name="Le Clainche I."/>
            <person name="Malacrida G."/>
            <person name="Durand E."/>
            <person name="Pesole G."/>
            <person name="Laucou V."/>
            <person name="Chatelet P."/>
            <person name="Merdinoglu D."/>
            <person name="Delledonne M."/>
            <person name="Pezzotti M."/>
            <person name="Lecharny A."/>
            <person name="Scarpelli C."/>
            <person name="Artiguenave F."/>
            <person name="Pe M.E."/>
            <person name="Valle G."/>
            <person name="Morgante M."/>
            <person name="Caboche M."/>
            <person name="Adam-Blondon A.-F."/>
            <person name="Weissenbach J."/>
            <person name="Quetier F."/>
            <person name="Wincker P."/>
        </authorList>
    </citation>
    <scope>NUCLEOTIDE SEQUENCE [LARGE SCALE GENOMIC DNA]</scope>
    <source>
        <strain evidence="2">cv. Pinot noir / PN40024</strain>
    </source>
</reference>
<dbReference type="AlphaFoldDB" id="F6I2L5"/>
<protein>
    <submittedName>
        <fullName evidence="1">Uncharacterized protein</fullName>
    </submittedName>
</protein>
<sequence>MDDMKNIYKVFRGLKIQLLF</sequence>
<dbReference type="EMBL" id="FN596738">
    <property type="protein sequence ID" value="CCB61182.1"/>
    <property type="molecule type" value="Genomic_DNA"/>
</dbReference>